<name>A0A934I3S4_9MICO</name>
<gene>
    <name evidence="3" type="ORF">JAV76_08525</name>
</gene>
<evidence type="ECO:0000256" key="1">
    <source>
        <dbReference type="SAM" id="MobiDB-lite"/>
    </source>
</evidence>
<reference evidence="3" key="1">
    <citation type="submission" date="2020-12" db="EMBL/GenBank/DDBJ databases">
        <title>Sanguibacter suaedae sp. nov., isolated from Suaeda aralocaspica.</title>
        <authorList>
            <person name="Ma Q."/>
        </authorList>
    </citation>
    <scope>NUCLEOTIDE SEQUENCE</scope>
    <source>
        <strain evidence="3">YZGR15</strain>
    </source>
</reference>
<feature type="transmembrane region" description="Helical" evidence="2">
    <location>
        <begin position="21"/>
        <end position="43"/>
    </location>
</feature>
<evidence type="ECO:0000256" key="2">
    <source>
        <dbReference type="SAM" id="Phobius"/>
    </source>
</evidence>
<dbReference type="EMBL" id="JAEINH010000006">
    <property type="protein sequence ID" value="MBI9115054.1"/>
    <property type="molecule type" value="Genomic_DNA"/>
</dbReference>
<dbReference type="Proteomes" id="UP000602087">
    <property type="component" value="Unassembled WGS sequence"/>
</dbReference>
<accession>A0A934I3S4</accession>
<keyword evidence="2" id="KW-1133">Transmembrane helix</keyword>
<organism evidence="3 4">
    <name type="scientific">Sanguibacter suaedae</name>
    <dbReference type="NCBI Taxonomy" id="2795737"/>
    <lineage>
        <taxon>Bacteria</taxon>
        <taxon>Bacillati</taxon>
        <taxon>Actinomycetota</taxon>
        <taxon>Actinomycetes</taxon>
        <taxon>Micrococcales</taxon>
        <taxon>Sanguibacteraceae</taxon>
        <taxon>Sanguibacter</taxon>
    </lineage>
</organism>
<dbReference type="AlphaFoldDB" id="A0A934I3S4"/>
<keyword evidence="2" id="KW-0472">Membrane</keyword>
<feature type="compositionally biased region" description="Low complexity" evidence="1">
    <location>
        <begin position="54"/>
        <end position="69"/>
    </location>
</feature>
<sequence length="200" mass="19497">MAGMSTPPRQAEGQARRGRMSPALVAFVVADVLLVLLAVWIGVSMSSGDEEEPTASQSTSASASPSPTSDPGDGDAEGTAEPAADAEAFASPSGNIVCQVSSTGASCGIVSLATEPAPVPGCDGTVGHVVEVTGDGVSVPCVGPADQPAAPPAGTQQLAYGSSLAVGPYSCDSTETGVTCTDTATGQGFTLARAGITRVG</sequence>
<feature type="region of interest" description="Disordered" evidence="1">
    <location>
        <begin position="47"/>
        <end position="83"/>
    </location>
</feature>
<proteinExistence type="predicted"/>
<dbReference type="RefSeq" id="WP_198733622.1">
    <property type="nucleotide sequence ID" value="NZ_JAEINH010000006.1"/>
</dbReference>
<protein>
    <submittedName>
        <fullName evidence="3">Uncharacterized protein</fullName>
    </submittedName>
</protein>
<comment type="caution">
    <text evidence="3">The sequence shown here is derived from an EMBL/GenBank/DDBJ whole genome shotgun (WGS) entry which is preliminary data.</text>
</comment>
<keyword evidence="2" id="KW-0812">Transmembrane</keyword>
<evidence type="ECO:0000313" key="3">
    <source>
        <dbReference type="EMBL" id="MBI9115054.1"/>
    </source>
</evidence>
<keyword evidence="4" id="KW-1185">Reference proteome</keyword>
<evidence type="ECO:0000313" key="4">
    <source>
        <dbReference type="Proteomes" id="UP000602087"/>
    </source>
</evidence>